<sequence length="180" mass="19985">MSNGLQGRRATDGRIQQPEADETHIAWIPVTSPNSSQHAFRTQAQGYSQLYICRHSGQLNGQSRTLIIPFTRGMPIPTNNGNLTDCEILIDPHAKVEWTELTEPFDPLSNSYNPVNASRSMNETGVYIGKVTDQNGCHRGLGTIFNESGVFKLLCGIELHMLNSVPVNGFSYHVLCQKRD</sequence>
<feature type="region of interest" description="Disordered" evidence="1">
    <location>
        <begin position="1"/>
        <end position="21"/>
    </location>
</feature>
<evidence type="ECO:0000256" key="1">
    <source>
        <dbReference type="SAM" id="MobiDB-lite"/>
    </source>
</evidence>
<protein>
    <submittedName>
        <fullName evidence="2">Uncharacterized protein</fullName>
    </submittedName>
</protein>
<dbReference type="Proteomes" id="UP001642540">
    <property type="component" value="Unassembled WGS sequence"/>
</dbReference>
<gene>
    <name evidence="2" type="ORF">ODALV1_LOCUS22705</name>
</gene>
<name>A0ABP1RIW5_9HEXA</name>
<keyword evidence="3" id="KW-1185">Reference proteome</keyword>
<reference evidence="2 3" key="1">
    <citation type="submission" date="2024-08" db="EMBL/GenBank/DDBJ databases">
        <authorList>
            <person name="Cucini C."/>
            <person name="Frati F."/>
        </authorList>
    </citation>
    <scope>NUCLEOTIDE SEQUENCE [LARGE SCALE GENOMIC DNA]</scope>
</reference>
<organism evidence="2 3">
    <name type="scientific">Orchesella dallaii</name>
    <dbReference type="NCBI Taxonomy" id="48710"/>
    <lineage>
        <taxon>Eukaryota</taxon>
        <taxon>Metazoa</taxon>
        <taxon>Ecdysozoa</taxon>
        <taxon>Arthropoda</taxon>
        <taxon>Hexapoda</taxon>
        <taxon>Collembola</taxon>
        <taxon>Entomobryomorpha</taxon>
        <taxon>Entomobryoidea</taxon>
        <taxon>Orchesellidae</taxon>
        <taxon>Orchesellinae</taxon>
        <taxon>Orchesella</taxon>
    </lineage>
</organism>
<dbReference type="EMBL" id="CAXLJM020000075">
    <property type="protein sequence ID" value="CAL8128946.1"/>
    <property type="molecule type" value="Genomic_DNA"/>
</dbReference>
<accession>A0ABP1RIW5</accession>
<comment type="caution">
    <text evidence="2">The sequence shown here is derived from an EMBL/GenBank/DDBJ whole genome shotgun (WGS) entry which is preliminary data.</text>
</comment>
<evidence type="ECO:0000313" key="3">
    <source>
        <dbReference type="Proteomes" id="UP001642540"/>
    </source>
</evidence>
<proteinExistence type="predicted"/>
<evidence type="ECO:0000313" key="2">
    <source>
        <dbReference type="EMBL" id="CAL8128946.1"/>
    </source>
</evidence>